<organism evidence="1 2">
    <name type="scientific">Hydrocarboniphaga effusa AP103</name>
    <dbReference type="NCBI Taxonomy" id="1172194"/>
    <lineage>
        <taxon>Bacteria</taxon>
        <taxon>Pseudomonadati</taxon>
        <taxon>Pseudomonadota</taxon>
        <taxon>Gammaproteobacteria</taxon>
        <taxon>Nevskiales</taxon>
        <taxon>Nevskiaceae</taxon>
        <taxon>Hydrocarboniphaga</taxon>
    </lineage>
</organism>
<protein>
    <submittedName>
        <fullName evidence="1">Uncharacterized protein</fullName>
    </submittedName>
</protein>
<sequence>MEAQSLNNGLLINSAQKLHFVAGRLLYGAVISICRIVPAEYGKMKTTSLTGKAAYDFEK</sequence>
<evidence type="ECO:0000313" key="2">
    <source>
        <dbReference type="Proteomes" id="UP000003704"/>
    </source>
</evidence>
<keyword evidence="2" id="KW-1185">Reference proteome</keyword>
<dbReference type="AlphaFoldDB" id="I7ZB29"/>
<comment type="caution">
    <text evidence="1">The sequence shown here is derived from an EMBL/GenBank/DDBJ whole genome shotgun (WGS) entry which is preliminary data.</text>
</comment>
<dbReference type="EMBL" id="AKGD01000002">
    <property type="protein sequence ID" value="EIT69059.1"/>
    <property type="molecule type" value="Genomic_DNA"/>
</dbReference>
<name>I7ZB29_9GAMM</name>
<dbReference type="Proteomes" id="UP000003704">
    <property type="component" value="Unassembled WGS sequence"/>
</dbReference>
<gene>
    <name evidence="1" type="ORF">WQQ_26410</name>
</gene>
<proteinExistence type="predicted"/>
<accession>I7ZB29</accession>
<reference evidence="1 2" key="1">
    <citation type="journal article" date="2012" name="J. Bacteriol.">
        <title>Genome Sequence of n-Alkane-Degrading Hydrocarboniphaga effusa Strain AP103T (ATCC BAA-332T).</title>
        <authorList>
            <person name="Chang H.K."/>
            <person name="Zylstra G.J."/>
            <person name="Chae J.C."/>
        </authorList>
    </citation>
    <scope>NUCLEOTIDE SEQUENCE [LARGE SCALE GENOMIC DNA]</scope>
    <source>
        <strain evidence="1 2">AP103</strain>
    </source>
</reference>
<evidence type="ECO:0000313" key="1">
    <source>
        <dbReference type="EMBL" id="EIT69059.1"/>
    </source>
</evidence>